<evidence type="ECO:0000256" key="1">
    <source>
        <dbReference type="ARBA" id="ARBA00022729"/>
    </source>
</evidence>
<dbReference type="RefSeq" id="WP_073205097.1">
    <property type="nucleotide sequence ID" value="NZ_FRCL01000002.1"/>
</dbReference>
<dbReference type="InterPro" id="IPR008979">
    <property type="entry name" value="Galactose-bd-like_sf"/>
</dbReference>
<feature type="chain" id="PRO_5013133528" evidence="2">
    <location>
        <begin position="21"/>
        <end position="1137"/>
    </location>
</feature>
<dbReference type="Gene3D" id="2.60.120.430">
    <property type="entry name" value="Galactose-binding lectin"/>
    <property type="match status" value="4"/>
</dbReference>
<dbReference type="EMBL" id="FRCL01000002">
    <property type="protein sequence ID" value="SHM01532.1"/>
    <property type="molecule type" value="Genomic_DNA"/>
</dbReference>
<evidence type="ECO:0000259" key="3">
    <source>
        <dbReference type="Pfam" id="PF18962"/>
    </source>
</evidence>
<evidence type="ECO:0000256" key="2">
    <source>
        <dbReference type="SAM" id="SignalP"/>
    </source>
</evidence>
<keyword evidence="1 2" id="KW-0732">Signal</keyword>
<keyword evidence="5" id="KW-1185">Reference proteome</keyword>
<dbReference type="Pfam" id="PF18962">
    <property type="entry name" value="Por_Secre_tail"/>
    <property type="match status" value="1"/>
</dbReference>
<sequence>MKKITLFILLLISIVGYSQNAPITFETGQFGSTWTLATFENGSGAGYSKVSNPFPGGINTSATVGKFIAGTTASGAAPYAGFETAHTSGANGIGTFTLSASNSIIKIMVYKTVISDVAIKFAIANGGAQPEIKVPNTKINEWEELTFDFSGKIGLNETINIDQMIFFLDFNARTTETTSYFDNVTFSAKPAATVPTVAASTPTKPAADVISLFSNAYTNVTVDSWRADWGQSGNVLSDIQVAGNDTKKYTDLSYFGVITEASKIDASTMLNFHVDVWTPNVTTFKIKIVDFGADGAYLGGDDKEFEVTRTLALSGWNSLEIPLSEFTGLTTKAHIAQFVFSGTSGTIYIDNVYFNKTAVVIPPPAAPYAPVTFESGEYGSSWTLTSFDNPSGGSTASLLAPNPNKTGINASNVAAKFTALVAGAWYTGFETAHASGVNGIGTFTLDATNSTVKMMVYKDVISKVGIKFARPDGGSTGEITVTNTKINEWEELTFNFAGKIGEGVSTGIDQIIVFPDFIPEGTTRTADHVCYVDNIRFSAKVDAPVVASVPTVAAPTPTKPVADVISLFSNAYTNVPITTWRTDWSAGSNLTELQVAGNDTKKYDNLNYFGVDVNGTIDATPMLYFHIDVWTPDLTAFRIKLVDFGANGVYKGGDDKEFEVTRTPTLSGWNSYDIPLSEFTGLTTRGHIAQLVFSGAPAGTVYIDNVYFNKTAAVVVATVPTVAAPTPTKPVADVISLFSNAYTNVPITTWRTDWSAGSNLTELQVAGNDTKKYDNLNYFGVDVTGTIDATPMLYFHIDVWTPDLTAFRIKLVDFGANGVYQGGDDTEFEVTRTPTLSGWNSYDIPLSEFTGLTTRGHIAQLVFSGAPAGTVYIDNVYFNKTAAVVVATAPTVAAPTPPTAQSNVISLFSNAYTNVPITTWRTDWSAGSNLTELQVAGNDTKKYDNLNYFGVDVTGTIDATPMLYFHIDVWTPDLTTFRIKLVDFGANGVYQGGDDVEFEVTRTPTLSGWNSYDIPLSEFTGLTTRGHIAQLVFSGAPAGTVYIDNVFFSKVATNLSVANFETAKVRMYPNPVTNYLTIEANSTIEKVSVYNLLGQEVLVKSPKSNSTILQTNELQKGVYIVKTNIDGKVNSSKIIKE</sequence>
<dbReference type="AlphaFoldDB" id="A0A1M7FBT2"/>
<feature type="domain" description="Secretion system C-terminal sorting" evidence="3">
    <location>
        <begin position="1067"/>
        <end position="1135"/>
    </location>
</feature>
<dbReference type="InterPro" id="IPR026444">
    <property type="entry name" value="Secre_tail"/>
</dbReference>
<gene>
    <name evidence="4" type="ORF">SAMN05216269_102107</name>
</gene>
<evidence type="ECO:0000313" key="4">
    <source>
        <dbReference type="EMBL" id="SHM01532.1"/>
    </source>
</evidence>
<dbReference type="STRING" id="178356.SAMN05216269_102107"/>
<dbReference type="OrthoDB" id="5381604at2"/>
<protein>
    <submittedName>
        <fullName evidence="4">Por secretion system C-terminal sorting domain-containing protein</fullName>
    </submittedName>
</protein>
<organism evidence="4 5">
    <name type="scientific">Flavobacterium xinjiangense</name>
    <dbReference type="NCBI Taxonomy" id="178356"/>
    <lineage>
        <taxon>Bacteria</taxon>
        <taxon>Pseudomonadati</taxon>
        <taxon>Bacteroidota</taxon>
        <taxon>Flavobacteriia</taxon>
        <taxon>Flavobacteriales</taxon>
        <taxon>Flavobacteriaceae</taxon>
        <taxon>Flavobacterium</taxon>
    </lineage>
</organism>
<dbReference type="NCBIfam" id="TIGR04183">
    <property type="entry name" value="Por_Secre_tail"/>
    <property type="match status" value="1"/>
</dbReference>
<dbReference type="Proteomes" id="UP000184092">
    <property type="component" value="Unassembled WGS sequence"/>
</dbReference>
<name>A0A1M7FBT2_9FLAO</name>
<dbReference type="SUPFAM" id="SSF49785">
    <property type="entry name" value="Galactose-binding domain-like"/>
    <property type="match status" value="3"/>
</dbReference>
<feature type="signal peptide" evidence="2">
    <location>
        <begin position="1"/>
        <end position="20"/>
    </location>
</feature>
<accession>A0A1M7FBT2</accession>
<evidence type="ECO:0000313" key="5">
    <source>
        <dbReference type="Proteomes" id="UP000184092"/>
    </source>
</evidence>
<reference evidence="5" key="1">
    <citation type="submission" date="2016-11" db="EMBL/GenBank/DDBJ databases">
        <authorList>
            <person name="Varghese N."/>
            <person name="Submissions S."/>
        </authorList>
    </citation>
    <scope>NUCLEOTIDE SEQUENCE [LARGE SCALE GENOMIC DNA]</scope>
    <source>
        <strain evidence="5">CGMCC 1.2749</strain>
    </source>
</reference>
<proteinExistence type="predicted"/>